<evidence type="ECO:0000256" key="1">
    <source>
        <dbReference type="SAM" id="MobiDB-lite"/>
    </source>
</evidence>
<proteinExistence type="predicted"/>
<dbReference type="InterPro" id="IPR011042">
    <property type="entry name" value="6-blade_b-propeller_TolB-like"/>
</dbReference>
<dbReference type="Pfam" id="PF08450">
    <property type="entry name" value="SGL"/>
    <property type="match status" value="1"/>
</dbReference>
<name>A0ABP5PZ43_9ACTN</name>
<dbReference type="Gene3D" id="2.120.10.30">
    <property type="entry name" value="TolB, C-terminal domain"/>
    <property type="match status" value="1"/>
</dbReference>
<dbReference type="SUPFAM" id="SSF63829">
    <property type="entry name" value="Calcium-dependent phosphotriesterase"/>
    <property type="match status" value="1"/>
</dbReference>
<gene>
    <name evidence="3" type="ORF">GCM10009850_121820</name>
</gene>
<evidence type="ECO:0000259" key="2">
    <source>
        <dbReference type="Pfam" id="PF08450"/>
    </source>
</evidence>
<dbReference type="PANTHER" id="PTHR47572:SF5">
    <property type="entry name" value="BLR2277 PROTEIN"/>
    <property type="match status" value="1"/>
</dbReference>
<evidence type="ECO:0000313" key="3">
    <source>
        <dbReference type="EMBL" id="GAA2220076.1"/>
    </source>
</evidence>
<protein>
    <submittedName>
        <fullName evidence="3">SMP-30/gluconolactonase/LRE family protein</fullName>
    </submittedName>
</protein>
<feature type="compositionally biased region" description="Low complexity" evidence="1">
    <location>
        <begin position="319"/>
        <end position="331"/>
    </location>
</feature>
<feature type="region of interest" description="Disordered" evidence="1">
    <location>
        <begin position="308"/>
        <end position="341"/>
    </location>
</feature>
<keyword evidence="4" id="KW-1185">Reference proteome</keyword>
<feature type="domain" description="SMP-30/Gluconolactonase/LRE-like region" evidence="2">
    <location>
        <begin position="16"/>
        <end position="282"/>
    </location>
</feature>
<dbReference type="PANTHER" id="PTHR47572">
    <property type="entry name" value="LIPOPROTEIN-RELATED"/>
    <property type="match status" value="1"/>
</dbReference>
<reference evidence="4" key="1">
    <citation type="journal article" date="2019" name="Int. J. Syst. Evol. Microbiol.">
        <title>The Global Catalogue of Microorganisms (GCM) 10K type strain sequencing project: providing services to taxonomists for standard genome sequencing and annotation.</title>
        <authorList>
            <consortium name="The Broad Institute Genomics Platform"/>
            <consortium name="The Broad Institute Genome Sequencing Center for Infectious Disease"/>
            <person name="Wu L."/>
            <person name="Ma J."/>
        </authorList>
    </citation>
    <scope>NUCLEOTIDE SEQUENCE [LARGE SCALE GENOMIC DNA]</scope>
    <source>
        <strain evidence="4">JCM 16114</strain>
    </source>
</reference>
<evidence type="ECO:0000313" key="4">
    <source>
        <dbReference type="Proteomes" id="UP001499843"/>
    </source>
</evidence>
<comment type="caution">
    <text evidence="3">The sequence shown here is derived from an EMBL/GenBank/DDBJ whole genome shotgun (WGS) entry which is preliminary data.</text>
</comment>
<dbReference type="Proteomes" id="UP001499843">
    <property type="component" value="Unassembled WGS sequence"/>
</dbReference>
<organism evidence="3 4">
    <name type="scientific">Nonomuraea monospora</name>
    <dbReference type="NCBI Taxonomy" id="568818"/>
    <lineage>
        <taxon>Bacteria</taxon>
        <taxon>Bacillati</taxon>
        <taxon>Actinomycetota</taxon>
        <taxon>Actinomycetes</taxon>
        <taxon>Streptosporangiales</taxon>
        <taxon>Streptosporangiaceae</taxon>
        <taxon>Nonomuraea</taxon>
    </lineage>
</organism>
<sequence length="341" mass="35052">MTTADERVIATGFAYPEGPCVGPDGTLWVVELAGGCVSRIEDGRRVVVARPGGSPNGAAFAPDGRLVFCNNGGNWGPNESTGMRPGLGGGHPAIQCLTAGGEVRTLLDAIDGIPLNAPNDLCFDQHGGYYFTDPVWAERDEHGSAPAAASPPGDLCYVSPDGTARRIHHGLRFPNGLHVTPDGRALLVGETGTGLVHRFDLTAPGSLGAPTTYVDLGPGSFPDGMCFDRDGRLLVAGTGSGAVFVVAPGGGRVQDVIRFADPDVTNVCFGGPDRRTLFVTQASLGRVVALDWPVPGMALFAGARGAAKPMGARTPSPAPTASSCSTPAVSPRQEPTSSSWP</sequence>
<dbReference type="InterPro" id="IPR051262">
    <property type="entry name" value="SMP-30/CGR1_Lactonase"/>
</dbReference>
<dbReference type="EMBL" id="BAAAQX010000082">
    <property type="protein sequence ID" value="GAA2220076.1"/>
    <property type="molecule type" value="Genomic_DNA"/>
</dbReference>
<dbReference type="PRINTS" id="PR01790">
    <property type="entry name" value="SMP30FAMILY"/>
</dbReference>
<dbReference type="InterPro" id="IPR005511">
    <property type="entry name" value="SMP-30"/>
</dbReference>
<dbReference type="InterPro" id="IPR013658">
    <property type="entry name" value="SGL"/>
</dbReference>
<dbReference type="RefSeq" id="WP_344496551.1">
    <property type="nucleotide sequence ID" value="NZ_BAAAQX010000082.1"/>
</dbReference>
<accession>A0ABP5PZ43</accession>